<evidence type="ECO:0000313" key="4">
    <source>
        <dbReference type="Proteomes" id="UP000035740"/>
    </source>
</evidence>
<keyword evidence="1" id="KW-1133">Transmembrane helix</keyword>
<dbReference type="Pfam" id="PF12430">
    <property type="entry name" value="ABA_GPCR"/>
    <property type="match status" value="1"/>
</dbReference>
<sequence>MKFFFALSRAGSGSSSNVVLFLSEIMGMYFVSSILLIRKSLATEYR</sequence>
<keyword evidence="1" id="KW-0472">Membrane</keyword>
<dbReference type="PANTHER" id="PTHR15948">
    <property type="entry name" value="G-PROTEIN COUPLED RECEPTOR 89-RELATED"/>
    <property type="match status" value="1"/>
</dbReference>
<dbReference type="Proteomes" id="UP000035740">
    <property type="component" value="Chromosome 3"/>
</dbReference>
<dbReference type="eggNOG" id="KOG2417">
    <property type="taxonomic scope" value="Eukaryota"/>
</dbReference>
<evidence type="ECO:0000313" key="3">
    <source>
        <dbReference type="EMBL" id="KMT15917.1"/>
    </source>
</evidence>
<dbReference type="GO" id="GO:0009737">
    <property type="term" value="P:response to abscisic acid"/>
    <property type="evidence" value="ECO:0007669"/>
    <property type="project" value="TreeGrafter"/>
</dbReference>
<dbReference type="GO" id="GO:0010427">
    <property type="term" value="F:abscisic acid binding"/>
    <property type="evidence" value="ECO:0007669"/>
    <property type="project" value="TreeGrafter"/>
</dbReference>
<keyword evidence="1" id="KW-0812">Transmembrane</keyword>
<gene>
    <name evidence="3" type="ORF">BVRB_3g056050</name>
</gene>
<name>A0A0J8CQR0_BETVV</name>
<dbReference type="PANTHER" id="PTHR15948:SF0">
    <property type="entry name" value="GOLGI PH REGULATOR A-RELATED"/>
    <property type="match status" value="1"/>
</dbReference>
<evidence type="ECO:0000259" key="2">
    <source>
        <dbReference type="Pfam" id="PF12430"/>
    </source>
</evidence>
<dbReference type="Gramene" id="KMT15917">
    <property type="protein sequence ID" value="KMT15917"/>
    <property type="gene ID" value="BVRB_3g056050"/>
</dbReference>
<dbReference type="InterPro" id="IPR015672">
    <property type="entry name" value="GPHR/GTG"/>
</dbReference>
<protein>
    <recommendedName>
        <fullName evidence="2">Abscisic acid G-protein coupled receptor-like domain-containing protein</fullName>
    </recommendedName>
</protein>
<proteinExistence type="predicted"/>
<feature type="transmembrane region" description="Helical" evidence="1">
    <location>
        <begin position="18"/>
        <end position="37"/>
    </location>
</feature>
<dbReference type="AlphaFoldDB" id="A0A0J8CQR0"/>
<accession>A0A0J8CQR0</accession>
<dbReference type="EMBL" id="KQ090058">
    <property type="protein sequence ID" value="KMT15917.1"/>
    <property type="molecule type" value="Genomic_DNA"/>
</dbReference>
<organism evidence="3 4">
    <name type="scientific">Beta vulgaris subsp. vulgaris</name>
    <name type="common">Beet</name>
    <dbReference type="NCBI Taxonomy" id="3555"/>
    <lineage>
        <taxon>Eukaryota</taxon>
        <taxon>Viridiplantae</taxon>
        <taxon>Streptophyta</taxon>
        <taxon>Embryophyta</taxon>
        <taxon>Tracheophyta</taxon>
        <taxon>Spermatophyta</taxon>
        <taxon>Magnoliopsida</taxon>
        <taxon>eudicotyledons</taxon>
        <taxon>Gunneridae</taxon>
        <taxon>Pentapetalae</taxon>
        <taxon>Caryophyllales</taxon>
        <taxon>Chenopodiaceae</taxon>
        <taxon>Betoideae</taxon>
        <taxon>Beta</taxon>
    </lineage>
</organism>
<evidence type="ECO:0000256" key="1">
    <source>
        <dbReference type="SAM" id="Phobius"/>
    </source>
</evidence>
<feature type="domain" description="Abscisic acid G-protein coupled receptor-like" evidence="2">
    <location>
        <begin position="3"/>
        <end position="45"/>
    </location>
</feature>
<keyword evidence="4" id="KW-1185">Reference proteome</keyword>
<reference evidence="3 4" key="1">
    <citation type="journal article" date="2014" name="Nature">
        <title>The genome of the recently domesticated crop plant sugar beet (Beta vulgaris).</title>
        <authorList>
            <person name="Dohm J.C."/>
            <person name="Minoche A.E."/>
            <person name="Holtgrawe D."/>
            <person name="Capella-Gutierrez S."/>
            <person name="Zakrzewski F."/>
            <person name="Tafer H."/>
            <person name="Rupp O."/>
            <person name="Sorensen T.R."/>
            <person name="Stracke R."/>
            <person name="Reinhardt R."/>
            <person name="Goesmann A."/>
            <person name="Kraft T."/>
            <person name="Schulz B."/>
            <person name="Stadler P.F."/>
            <person name="Schmidt T."/>
            <person name="Gabaldon T."/>
            <person name="Lehrach H."/>
            <person name="Weisshaar B."/>
            <person name="Himmelbauer H."/>
        </authorList>
    </citation>
    <scope>NUCLEOTIDE SEQUENCE [LARGE SCALE GENOMIC DNA]</scope>
    <source>
        <tissue evidence="3">Taproot</tissue>
    </source>
</reference>
<dbReference type="InterPro" id="IPR025969">
    <property type="entry name" value="ABA_GPCR_dom"/>
</dbReference>